<proteinExistence type="predicted"/>
<feature type="transmembrane region" description="Helical" evidence="1">
    <location>
        <begin position="12"/>
        <end position="33"/>
    </location>
</feature>
<gene>
    <name evidence="2" type="ORF">Hyperionvirus2_94</name>
</gene>
<evidence type="ECO:0000313" key="2">
    <source>
        <dbReference type="EMBL" id="AYV82726.1"/>
    </source>
</evidence>
<feature type="transmembrane region" description="Helical" evidence="1">
    <location>
        <begin position="232"/>
        <end position="252"/>
    </location>
</feature>
<sequence>MNTDHYSSDMTQIGKLLIFYAIIVIISLTGIMIPEGLITYREVTCSNYSKCPDDGPNRFDICVKITDFAGKESILPVDKPTRTLGEVQKCYTNGLIVTLINPATRLIPMFIVFGGTVIVLVFFDICGNRDDNVILYRSQINQLLSMTMYVVIVVTLILSGFIYVYYGLSWQKVSCTGYVSDGIYQPVDKVSWVDTYLGTVGTSFIGEYSFQPNVLPEQCWAWADKVIFYWPGYIYIILSILSKLICGICLLWKRWLNNKASRVENSEADPLIPIA</sequence>
<protein>
    <submittedName>
        <fullName evidence="2">Uncharacterized protein</fullName>
    </submittedName>
</protein>
<evidence type="ECO:0000256" key="1">
    <source>
        <dbReference type="SAM" id="Phobius"/>
    </source>
</evidence>
<reference evidence="2" key="1">
    <citation type="submission" date="2018-10" db="EMBL/GenBank/DDBJ databases">
        <title>Hidden diversity of soil giant viruses.</title>
        <authorList>
            <person name="Schulz F."/>
            <person name="Alteio L."/>
            <person name="Goudeau D."/>
            <person name="Ryan E.M."/>
            <person name="Malmstrom R.R."/>
            <person name="Blanchard J."/>
            <person name="Woyke T."/>
        </authorList>
    </citation>
    <scope>NUCLEOTIDE SEQUENCE</scope>
    <source>
        <strain evidence="2">HYV1</strain>
    </source>
</reference>
<keyword evidence="1" id="KW-0812">Transmembrane</keyword>
<keyword evidence="1" id="KW-0472">Membrane</keyword>
<feature type="transmembrane region" description="Helical" evidence="1">
    <location>
        <begin position="146"/>
        <end position="166"/>
    </location>
</feature>
<keyword evidence="1" id="KW-1133">Transmembrane helix</keyword>
<accession>A0A3G5A650</accession>
<name>A0A3G5A650_9VIRU</name>
<dbReference type="EMBL" id="MK072384">
    <property type="protein sequence ID" value="AYV82726.1"/>
    <property type="molecule type" value="Genomic_DNA"/>
</dbReference>
<feature type="transmembrane region" description="Helical" evidence="1">
    <location>
        <begin position="106"/>
        <end position="125"/>
    </location>
</feature>
<organism evidence="2">
    <name type="scientific">Hyperionvirus sp</name>
    <dbReference type="NCBI Taxonomy" id="2487770"/>
    <lineage>
        <taxon>Viruses</taxon>
        <taxon>Varidnaviria</taxon>
        <taxon>Bamfordvirae</taxon>
        <taxon>Nucleocytoviricota</taxon>
        <taxon>Megaviricetes</taxon>
        <taxon>Imitervirales</taxon>
        <taxon>Mimiviridae</taxon>
        <taxon>Klosneuvirinae</taxon>
    </lineage>
</organism>